<dbReference type="Pfam" id="PF05137">
    <property type="entry name" value="PilN"/>
    <property type="match status" value="1"/>
</dbReference>
<sequence>MAHVNLLPWREAQRQRHKKQYIGSLVVISIIVLAIFWMLSEVIQQQIRNQNSRNNYLTQQIEVLDRQIERIKDIRDTKSEIAQRMALIEQLQVSKNVSPIVFDELARIVPAGVSFEKLSRNGNVIEIIGISESNNRLSSFMRNLEQSEVFTSGVLSSITADVSTTNAVSDFKLTFSITPKVAPVEVVETDEKSKKKGNR</sequence>
<keyword evidence="1" id="KW-0472">Membrane</keyword>
<dbReference type="RefSeq" id="WP_311361103.1">
    <property type="nucleotide sequence ID" value="NZ_JAVRIE010000002.1"/>
</dbReference>
<dbReference type="GO" id="GO:0043107">
    <property type="term" value="P:type IV pilus-dependent motility"/>
    <property type="evidence" value="ECO:0007669"/>
    <property type="project" value="TreeGrafter"/>
</dbReference>
<dbReference type="GO" id="GO:0043683">
    <property type="term" value="P:type IV pilus assembly"/>
    <property type="evidence" value="ECO:0007669"/>
    <property type="project" value="TreeGrafter"/>
</dbReference>
<proteinExistence type="predicted"/>
<dbReference type="InterPro" id="IPR007813">
    <property type="entry name" value="PilN"/>
</dbReference>
<comment type="caution">
    <text evidence="2">The sequence shown here is derived from an EMBL/GenBank/DDBJ whole genome shotgun (WGS) entry which is preliminary data.</text>
</comment>
<organism evidence="2 3">
    <name type="scientific">Brumicola blandensis</name>
    <dbReference type="NCBI Taxonomy" id="3075611"/>
    <lineage>
        <taxon>Bacteria</taxon>
        <taxon>Pseudomonadati</taxon>
        <taxon>Pseudomonadota</taxon>
        <taxon>Gammaproteobacteria</taxon>
        <taxon>Alteromonadales</taxon>
        <taxon>Alteromonadaceae</taxon>
        <taxon>Brumicola</taxon>
    </lineage>
</organism>
<accession>A0AAW8QZX4</accession>
<dbReference type="PANTHER" id="PTHR40278:SF2">
    <property type="entry name" value="TYPE IV PILUS INNER MEMBRANE COMPONENT PILN"/>
    <property type="match status" value="1"/>
</dbReference>
<reference evidence="2 3" key="1">
    <citation type="submission" date="2023-09" db="EMBL/GenBank/DDBJ databases">
        <authorList>
            <person name="Rey-Velasco X."/>
        </authorList>
    </citation>
    <scope>NUCLEOTIDE SEQUENCE [LARGE SCALE GENOMIC DNA]</scope>
    <source>
        <strain evidence="2 3">W409</strain>
    </source>
</reference>
<keyword evidence="3" id="KW-1185">Reference proteome</keyword>
<dbReference type="InterPro" id="IPR052534">
    <property type="entry name" value="Extracell_DNA_Util/SecSys_Comp"/>
</dbReference>
<feature type="transmembrane region" description="Helical" evidence="1">
    <location>
        <begin position="21"/>
        <end position="39"/>
    </location>
</feature>
<evidence type="ECO:0000313" key="3">
    <source>
        <dbReference type="Proteomes" id="UP001249020"/>
    </source>
</evidence>
<dbReference type="AlphaFoldDB" id="A0AAW8QZX4"/>
<keyword evidence="1" id="KW-1133">Transmembrane helix</keyword>
<protein>
    <submittedName>
        <fullName evidence="2">PilN domain-containing protein</fullName>
    </submittedName>
</protein>
<gene>
    <name evidence="2" type="ORF">RM544_07295</name>
</gene>
<evidence type="ECO:0000313" key="2">
    <source>
        <dbReference type="EMBL" id="MDT0582339.1"/>
    </source>
</evidence>
<dbReference type="PANTHER" id="PTHR40278">
    <property type="entry name" value="DNA UTILIZATION PROTEIN HOFN"/>
    <property type="match status" value="1"/>
</dbReference>
<dbReference type="EMBL" id="JAVRIE010000002">
    <property type="protein sequence ID" value="MDT0582339.1"/>
    <property type="molecule type" value="Genomic_DNA"/>
</dbReference>
<name>A0AAW8QZX4_9ALTE</name>
<evidence type="ECO:0000256" key="1">
    <source>
        <dbReference type="SAM" id="Phobius"/>
    </source>
</evidence>
<keyword evidence="1" id="KW-0812">Transmembrane</keyword>
<dbReference type="Proteomes" id="UP001249020">
    <property type="component" value="Unassembled WGS sequence"/>
</dbReference>